<gene>
    <name evidence="2" type="ORF">CEXT_547611</name>
</gene>
<feature type="region of interest" description="Disordered" evidence="1">
    <location>
        <begin position="1"/>
        <end position="28"/>
    </location>
</feature>
<keyword evidence="3" id="KW-1185">Reference proteome</keyword>
<comment type="caution">
    <text evidence="2">The sequence shown here is derived from an EMBL/GenBank/DDBJ whole genome shotgun (WGS) entry which is preliminary data.</text>
</comment>
<accession>A0AAV4N2L3</accession>
<evidence type="ECO:0000313" key="3">
    <source>
        <dbReference type="Proteomes" id="UP001054945"/>
    </source>
</evidence>
<name>A0AAV4N2L3_CAEEX</name>
<dbReference type="AlphaFoldDB" id="A0AAV4N2L3"/>
<organism evidence="2 3">
    <name type="scientific">Caerostris extrusa</name>
    <name type="common">Bark spider</name>
    <name type="synonym">Caerostris bankana</name>
    <dbReference type="NCBI Taxonomy" id="172846"/>
    <lineage>
        <taxon>Eukaryota</taxon>
        <taxon>Metazoa</taxon>
        <taxon>Ecdysozoa</taxon>
        <taxon>Arthropoda</taxon>
        <taxon>Chelicerata</taxon>
        <taxon>Arachnida</taxon>
        <taxon>Araneae</taxon>
        <taxon>Araneomorphae</taxon>
        <taxon>Entelegynae</taxon>
        <taxon>Araneoidea</taxon>
        <taxon>Araneidae</taxon>
        <taxon>Caerostris</taxon>
    </lineage>
</organism>
<evidence type="ECO:0000313" key="2">
    <source>
        <dbReference type="EMBL" id="GIX78958.1"/>
    </source>
</evidence>
<dbReference type="Proteomes" id="UP001054945">
    <property type="component" value="Unassembled WGS sequence"/>
</dbReference>
<reference evidence="2 3" key="1">
    <citation type="submission" date="2021-06" db="EMBL/GenBank/DDBJ databases">
        <title>Caerostris extrusa draft genome.</title>
        <authorList>
            <person name="Kono N."/>
            <person name="Arakawa K."/>
        </authorList>
    </citation>
    <scope>NUCLEOTIDE SEQUENCE [LARGE SCALE GENOMIC DNA]</scope>
</reference>
<sequence length="169" mass="18637">MVLCINTTSPFSAETTTTTSQSSSNLKATSKPLLNIPHSLEDRLERDSFDTEQHPSCLYGNQVTAAQSHPPPPDPHHLHGNATSSFYGSAKILFSRFHKIIVVQDSIWHLYYRCPFSNVNLLLLPQSGKGDHQSGFLSFATFCARKGGLCKGFGNSLARSQDKGSERLR</sequence>
<dbReference type="EMBL" id="BPLR01020452">
    <property type="protein sequence ID" value="GIX78958.1"/>
    <property type="molecule type" value="Genomic_DNA"/>
</dbReference>
<proteinExistence type="predicted"/>
<feature type="compositionally biased region" description="Low complexity" evidence="1">
    <location>
        <begin position="7"/>
        <end position="24"/>
    </location>
</feature>
<evidence type="ECO:0000256" key="1">
    <source>
        <dbReference type="SAM" id="MobiDB-lite"/>
    </source>
</evidence>
<protein>
    <submittedName>
        <fullName evidence="2">Uncharacterized protein</fullName>
    </submittedName>
</protein>